<evidence type="ECO:0000256" key="7">
    <source>
        <dbReference type="ARBA" id="ARBA00022771"/>
    </source>
</evidence>
<keyword evidence="5" id="KW-0479">Metal-binding</keyword>
<keyword evidence="7" id="KW-0863">Zinc-finger</keyword>
<dbReference type="InterPro" id="IPR017907">
    <property type="entry name" value="Znf_RING_CS"/>
</dbReference>
<evidence type="ECO:0000259" key="10">
    <source>
        <dbReference type="PROSITE" id="PS51873"/>
    </source>
</evidence>
<dbReference type="InterPro" id="IPR002867">
    <property type="entry name" value="IBR_dom"/>
</dbReference>
<evidence type="ECO:0000256" key="6">
    <source>
        <dbReference type="ARBA" id="ARBA00022737"/>
    </source>
</evidence>
<keyword evidence="9" id="KW-0862">Zinc</keyword>
<dbReference type="GO" id="GO:0061630">
    <property type="term" value="F:ubiquitin protein ligase activity"/>
    <property type="evidence" value="ECO:0007669"/>
    <property type="project" value="UniProtKB-EC"/>
</dbReference>
<dbReference type="Pfam" id="PF19422">
    <property type="entry name" value="Ariadne"/>
    <property type="match status" value="1"/>
</dbReference>
<evidence type="ECO:0000256" key="3">
    <source>
        <dbReference type="ARBA" id="ARBA00012251"/>
    </source>
</evidence>
<keyword evidence="4 11" id="KW-0808">Transferase</keyword>
<comment type="catalytic activity">
    <reaction evidence="1">
        <text>[E2 ubiquitin-conjugating enzyme]-S-ubiquitinyl-L-cysteine + [acceptor protein]-L-lysine = [E2 ubiquitin-conjugating enzyme]-L-cysteine + [acceptor protein]-N(6)-ubiquitinyl-L-lysine.</text>
        <dbReference type="EC" id="2.3.2.31"/>
    </reaction>
</comment>
<dbReference type="InterPro" id="IPR045840">
    <property type="entry name" value="Ariadne"/>
</dbReference>
<dbReference type="GO" id="GO:0008270">
    <property type="term" value="F:zinc ion binding"/>
    <property type="evidence" value="ECO:0007669"/>
    <property type="project" value="UniProtKB-KW"/>
</dbReference>
<name>A0AAD8GTJ1_9APIA</name>
<dbReference type="SMART" id="SM00647">
    <property type="entry name" value="IBR"/>
    <property type="match status" value="2"/>
</dbReference>
<evidence type="ECO:0000256" key="2">
    <source>
        <dbReference type="ARBA" id="ARBA00001947"/>
    </source>
</evidence>
<dbReference type="AlphaFoldDB" id="A0AAD8GTJ1"/>
<dbReference type="SUPFAM" id="SSF57850">
    <property type="entry name" value="RING/U-box"/>
    <property type="match status" value="3"/>
</dbReference>
<reference evidence="11" key="1">
    <citation type="submission" date="2023-02" db="EMBL/GenBank/DDBJ databases">
        <title>Genome of toxic invasive species Heracleum sosnowskyi carries increased number of genes despite the absence of recent whole-genome duplications.</title>
        <authorList>
            <person name="Schelkunov M."/>
            <person name="Shtratnikova V."/>
            <person name="Makarenko M."/>
            <person name="Klepikova A."/>
            <person name="Omelchenko D."/>
            <person name="Novikova G."/>
            <person name="Obukhova E."/>
            <person name="Bogdanov V."/>
            <person name="Penin A."/>
            <person name="Logacheva M."/>
        </authorList>
    </citation>
    <scope>NUCLEOTIDE SEQUENCE</scope>
    <source>
        <strain evidence="11">Hsosn_3</strain>
        <tissue evidence="11">Leaf</tissue>
    </source>
</reference>
<gene>
    <name evidence="11" type="ORF">POM88_047460</name>
</gene>
<comment type="caution">
    <text evidence="11">The sequence shown here is derived from an EMBL/GenBank/DDBJ whole genome shotgun (WGS) entry which is preliminary data.</text>
</comment>
<reference evidence="11" key="2">
    <citation type="submission" date="2023-05" db="EMBL/GenBank/DDBJ databases">
        <authorList>
            <person name="Schelkunov M.I."/>
        </authorList>
    </citation>
    <scope>NUCLEOTIDE SEQUENCE</scope>
    <source>
        <strain evidence="11">Hsosn_3</strain>
        <tissue evidence="11">Leaf</tissue>
    </source>
</reference>
<dbReference type="InterPro" id="IPR044066">
    <property type="entry name" value="TRIAD_supradom"/>
</dbReference>
<keyword evidence="6" id="KW-0677">Repeat</keyword>
<dbReference type="EMBL" id="JAUIZM010000011">
    <property type="protein sequence ID" value="KAK1354204.1"/>
    <property type="molecule type" value="Genomic_DNA"/>
</dbReference>
<evidence type="ECO:0000256" key="8">
    <source>
        <dbReference type="ARBA" id="ARBA00022786"/>
    </source>
</evidence>
<dbReference type="Gene3D" id="1.20.120.1750">
    <property type="match status" value="1"/>
</dbReference>
<dbReference type="PANTHER" id="PTHR11685">
    <property type="entry name" value="RBR FAMILY RING FINGER AND IBR DOMAIN-CONTAINING"/>
    <property type="match status" value="1"/>
</dbReference>
<evidence type="ECO:0000256" key="1">
    <source>
        <dbReference type="ARBA" id="ARBA00001798"/>
    </source>
</evidence>
<dbReference type="PROSITE" id="PS00518">
    <property type="entry name" value="ZF_RING_1"/>
    <property type="match status" value="1"/>
</dbReference>
<accession>A0AAD8GTJ1</accession>
<dbReference type="GO" id="GO:0016567">
    <property type="term" value="P:protein ubiquitination"/>
    <property type="evidence" value="ECO:0007669"/>
    <property type="project" value="InterPro"/>
</dbReference>
<organism evidence="11 12">
    <name type="scientific">Heracleum sosnowskyi</name>
    <dbReference type="NCBI Taxonomy" id="360622"/>
    <lineage>
        <taxon>Eukaryota</taxon>
        <taxon>Viridiplantae</taxon>
        <taxon>Streptophyta</taxon>
        <taxon>Embryophyta</taxon>
        <taxon>Tracheophyta</taxon>
        <taxon>Spermatophyta</taxon>
        <taxon>Magnoliopsida</taxon>
        <taxon>eudicotyledons</taxon>
        <taxon>Gunneridae</taxon>
        <taxon>Pentapetalae</taxon>
        <taxon>asterids</taxon>
        <taxon>campanulids</taxon>
        <taxon>Apiales</taxon>
        <taxon>Apiaceae</taxon>
        <taxon>Apioideae</taxon>
        <taxon>apioid superclade</taxon>
        <taxon>Tordylieae</taxon>
        <taxon>Tordyliinae</taxon>
        <taxon>Heracleum</taxon>
    </lineage>
</organism>
<dbReference type="Pfam" id="PF01485">
    <property type="entry name" value="IBR"/>
    <property type="match status" value="1"/>
</dbReference>
<dbReference type="InterPro" id="IPR031127">
    <property type="entry name" value="E3_UB_ligase_RBR"/>
</dbReference>
<dbReference type="EC" id="2.3.2.31" evidence="3"/>
<evidence type="ECO:0000256" key="9">
    <source>
        <dbReference type="ARBA" id="ARBA00022833"/>
    </source>
</evidence>
<dbReference type="CDD" id="cd20346">
    <property type="entry name" value="BRcat_RBR_ANKIB1"/>
    <property type="match status" value="1"/>
</dbReference>
<evidence type="ECO:0000313" key="12">
    <source>
        <dbReference type="Proteomes" id="UP001237642"/>
    </source>
</evidence>
<sequence>MEMTSYRVLNKDDIHKNLEDDITRLSCVLCVPRPAAVILLHNYSWHVDKLLRAWFDDEDGVREYVGLSKNNRPPKGFRRPGEVLVCGICFRSYDFDIRFESTVGFCGHRAIDDGPACLFLRCPDRYCGAVIGQDMVDLVVSDEGKMKYKEFSIRSYVENNKEIKWENNRGIKWCPALGCEYAVEYDLKSESYDVSERFDVTCDCSFSFCWNCLEESHRPVKCETVAKWVLENSSQSGNTILSVSKLCPGCREKTIENNKVTMHMTCQCKHEFCWICLGPYKDHDYAACNSYRENVEQEIGVEERVTKRAKRCYRRYFHYYERWVANHKSKEKALAYLNEIKTKKLGQLRELLEHFGLKAPEFGFLAEAWEQIAECRRVLKWSYVYGYYMPEEASSKTKLFEYLQGEAEVALERLHDCAENTIKRYSKGLEHEFDAIRTELVDRTRSTRIFFANFVNGVSNGLAEAEGNPLEA</sequence>
<dbReference type="Proteomes" id="UP001237642">
    <property type="component" value="Unassembled WGS sequence"/>
</dbReference>
<evidence type="ECO:0000313" key="11">
    <source>
        <dbReference type="EMBL" id="KAK1354204.1"/>
    </source>
</evidence>
<protein>
    <recommendedName>
        <fullName evidence="3">RBR-type E3 ubiquitin transferase</fullName>
        <ecNumber evidence="3">2.3.2.31</ecNumber>
    </recommendedName>
</protein>
<dbReference type="Pfam" id="PF22191">
    <property type="entry name" value="IBR_1"/>
    <property type="match status" value="1"/>
</dbReference>
<keyword evidence="12" id="KW-1185">Reference proteome</keyword>
<comment type="cofactor">
    <cofactor evidence="2">
        <name>Zn(2+)</name>
        <dbReference type="ChEBI" id="CHEBI:29105"/>
    </cofactor>
</comment>
<dbReference type="PROSITE" id="PS51873">
    <property type="entry name" value="TRIAD"/>
    <property type="match status" value="1"/>
</dbReference>
<evidence type="ECO:0000256" key="4">
    <source>
        <dbReference type="ARBA" id="ARBA00022679"/>
    </source>
</evidence>
<proteinExistence type="predicted"/>
<evidence type="ECO:0000256" key="5">
    <source>
        <dbReference type="ARBA" id="ARBA00022723"/>
    </source>
</evidence>
<keyword evidence="8" id="KW-0833">Ubl conjugation pathway</keyword>
<feature type="domain" description="RING-type" evidence="10">
    <location>
        <begin position="61"/>
        <end position="292"/>
    </location>
</feature>